<reference evidence="1" key="2">
    <citation type="submission" date="2023-06" db="EMBL/GenBank/DDBJ databases">
        <authorList>
            <person name="Ma L."/>
            <person name="Liu K.-W."/>
            <person name="Li Z."/>
            <person name="Hsiao Y.-Y."/>
            <person name="Qi Y."/>
            <person name="Fu T."/>
            <person name="Tang G."/>
            <person name="Zhang D."/>
            <person name="Sun W.-H."/>
            <person name="Liu D.-K."/>
            <person name="Li Y."/>
            <person name="Chen G.-Z."/>
            <person name="Liu X.-D."/>
            <person name="Liao X.-Y."/>
            <person name="Jiang Y.-T."/>
            <person name="Yu X."/>
            <person name="Hao Y."/>
            <person name="Huang J."/>
            <person name="Zhao X.-W."/>
            <person name="Ke S."/>
            <person name="Chen Y.-Y."/>
            <person name="Wu W.-L."/>
            <person name="Hsu J.-L."/>
            <person name="Lin Y.-F."/>
            <person name="Huang M.-D."/>
            <person name="Li C.-Y."/>
            <person name="Huang L."/>
            <person name="Wang Z.-W."/>
            <person name="Zhao X."/>
            <person name="Zhong W.-Y."/>
            <person name="Peng D.-H."/>
            <person name="Ahmad S."/>
            <person name="Lan S."/>
            <person name="Zhang J.-S."/>
            <person name="Tsai W.-C."/>
            <person name="Van De Peer Y."/>
            <person name="Liu Z.-J."/>
        </authorList>
    </citation>
    <scope>NUCLEOTIDE SEQUENCE</scope>
    <source>
        <strain evidence="1">SCP</strain>
        <tissue evidence="1">Leaves</tissue>
    </source>
</reference>
<dbReference type="AlphaFoldDB" id="A0AAV9A1V1"/>
<evidence type="ECO:0000313" key="2">
    <source>
        <dbReference type="Proteomes" id="UP001179952"/>
    </source>
</evidence>
<protein>
    <submittedName>
        <fullName evidence="1">Uncharacterized protein</fullName>
    </submittedName>
</protein>
<keyword evidence="2" id="KW-1185">Reference proteome</keyword>
<proteinExistence type="predicted"/>
<dbReference type="EMBL" id="JAUJYN010000039">
    <property type="protein sequence ID" value="KAK1257595.1"/>
    <property type="molecule type" value="Genomic_DNA"/>
</dbReference>
<organism evidence="1 2">
    <name type="scientific">Acorus gramineus</name>
    <name type="common">Dwarf sweet flag</name>
    <dbReference type="NCBI Taxonomy" id="55184"/>
    <lineage>
        <taxon>Eukaryota</taxon>
        <taxon>Viridiplantae</taxon>
        <taxon>Streptophyta</taxon>
        <taxon>Embryophyta</taxon>
        <taxon>Tracheophyta</taxon>
        <taxon>Spermatophyta</taxon>
        <taxon>Magnoliopsida</taxon>
        <taxon>Liliopsida</taxon>
        <taxon>Acoraceae</taxon>
        <taxon>Acorus</taxon>
    </lineage>
</organism>
<evidence type="ECO:0000313" key="1">
    <source>
        <dbReference type="EMBL" id="KAK1257595.1"/>
    </source>
</evidence>
<comment type="caution">
    <text evidence="1">The sequence shown here is derived from an EMBL/GenBank/DDBJ whole genome shotgun (WGS) entry which is preliminary data.</text>
</comment>
<dbReference type="Proteomes" id="UP001179952">
    <property type="component" value="Unassembled WGS sequence"/>
</dbReference>
<sequence>MSATTAASMSTRNLASRPRYKLFTSSSMEANLSGLDIAGTDRLQQWGSVSCTIPKLLERECCRENSKRDPKEIDEDPKTVANSIVMISV</sequence>
<accession>A0AAV9A1V1</accession>
<name>A0AAV9A1V1_ACOGR</name>
<reference evidence="1" key="1">
    <citation type="journal article" date="2023" name="Nat. Commun.">
        <title>Diploid and tetraploid genomes of Acorus and the evolution of monocots.</title>
        <authorList>
            <person name="Ma L."/>
            <person name="Liu K.W."/>
            <person name="Li Z."/>
            <person name="Hsiao Y.Y."/>
            <person name="Qi Y."/>
            <person name="Fu T."/>
            <person name="Tang G.D."/>
            <person name="Zhang D."/>
            <person name="Sun W.H."/>
            <person name="Liu D.K."/>
            <person name="Li Y."/>
            <person name="Chen G.Z."/>
            <person name="Liu X.D."/>
            <person name="Liao X.Y."/>
            <person name="Jiang Y.T."/>
            <person name="Yu X."/>
            <person name="Hao Y."/>
            <person name="Huang J."/>
            <person name="Zhao X.W."/>
            <person name="Ke S."/>
            <person name="Chen Y.Y."/>
            <person name="Wu W.L."/>
            <person name="Hsu J.L."/>
            <person name="Lin Y.F."/>
            <person name="Huang M.D."/>
            <person name="Li C.Y."/>
            <person name="Huang L."/>
            <person name="Wang Z.W."/>
            <person name="Zhao X."/>
            <person name="Zhong W.Y."/>
            <person name="Peng D.H."/>
            <person name="Ahmad S."/>
            <person name="Lan S."/>
            <person name="Zhang J.S."/>
            <person name="Tsai W.C."/>
            <person name="Van de Peer Y."/>
            <person name="Liu Z.J."/>
        </authorList>
    </citation>
    <scope>NUCLEOTIDE SEQUENCE</scope>
    <source>
        <strain evidence="1">SCP</strain>
    </source>
</reference>
<gene>
    <name evidence="1" type="ORF">QJS04_geneDACA014375</name>
</gene>